<dbReference type="Proteomes" id="UP000789396">
    <property type="component" value="Unassembled WGS sequence"/>
</dbReference>
<protein>
    <submittedName>
        <fullName evidence="1">17826_t:CDS:1</fullName>
    </submittedName>
</protein>
<evidence type="ECO:0000313" key="2">
    <source>
        <dbReference type="Proteomes" id="UP000789396"/>
    </source>
</evidence>
<comment type="caution">
    <text evidence="1">The sequence shown here is derived from an EMBL/GenBank/DDBJ whole genome shotgun (WGS) entry which is preliminary data.</text>
</comment>
<sequence>TNFNTLNEIRHTHILSETIRQNLLHKTKYNQGFGYAKKAINLALQI</sequence>
<feature type="non-terminal residue" evidence="1">
    <location>
        <position position="1"/>
    </location>
</feature>
<accession>A0A9N9K545</accession>
<dbReference type="EMBL" id="CAJVPZ010081972">
    <property type="protein sequence ID" value="CAG8808896.1"/>
    <property type="molecule type" value="Genomic_DNA"/>
</dbReference>
<evidence type="ECO:0000313" key="1">
    <source>
        <dbReference type="EMBL" id="CAG8808896.1"/>
    </source>
</evidence>
<dbReference type="OrthoDB" id="2432510at2759"/>
<name>A0A9N9K545_9GLOM</name>
<organism evidence="1 2">
    <name type="scientific">Racocetra fulgida</name>
    <dbReference type="NCBI Taxonomy" id="60492"/>
    <lineage>
        <taxon>Eukaryota</taxon>
        <taxon>Fungi</taxon>
        <taxon>Fungi incertae sedis</taxon>
        <taxon>Mucoromycota</taxon>
        <taxon>Glomeromycotina</taxon>
        <taxon>Glomeromycetes</taxon>
        <taxon>Diversisporales</taxon>
        <taxon>Gigasporaceae</taxon>
        <taxon>Racocetra</taxon>
    </lineage>
</organism>
<feature type="non-terminal residue" evidence="1">
    <location>
        <position position="46"/>
    </location>
</feature>
<dbReference type="AlphaFoldDB" id="A0A9N9K545"/>
<reference evidence="1" key="1">
    <citation type="submission" date="2021-06" db="EMBL/GenBank/DDBJ databases">
        <authorList>
            <person name="Kallberg Y."/>
            <person name="Tangrot J."/>
            <person name="Rosling A."/>
        </authorList>
    </citation>
    <scope>NUCLEOTIDE SEQUENCE</scope>
    <source>
        <strain evidence="1">IN212</strain>
    </source>
</reference>
<proteinExistence type="predicted"/>
<gene>
    <name evidence="1" type="ORF">RFULGI_LOCUS18531</name>
</gene>
<keyword evidence="2" id="KW-1185">Reference proteome</keyword>